<reference evidence="1" key="1">
    <citation type="journal article" name="BMC Genomics">
        <title>Long-read sequencing and de novo genome assembly of marine medaka (Oryzias melastigma).</title>
        <authorList>
            <person name="Liang P."/>
            <person name="Saqib H.S.A."/>
            <person name="Ni X."/>
            <person name="Shen Y."/>
        </authorList>
    </citation>
    <scope>NUCLEOTIDE SEQUENCE</scope>
    <source>
        <strain evidence="1">Bigg-433</strain>
    </source>
</reference>
<gene>
    <name evidence="1" type="ORF">FQA47_013000</name>
</gene>
<comment type="caution">
    <text evidence="1">The sequence shown here is derived from an EMBL/GenBank/DDBJ whole genome shotgun (WGS) entry which is preliminary data.</text>
</comment>
<dbReference type="AlphaFoldDB" id="A0A834FPH8"/>
<protein>
    <submittedName>
        <fullName evidence="1">Uncharacterized protein</fullName>
    </submittedName>
</protein>
<proteinExistence type="predicted"/>
<accession>A0A834FPH8</accession>
<name>A0A834FPH8_ORYME</name>
<dbReference type="EMBL" id="WKFB01000050">
    <property type="protein sequence ID" value="KAF6737706.1"/>
    <property type="molecule type" value="Genomic_DNA"/>
</dbReference>
<evidence type="ECO:0000313" key="1">
    <source>
        <dbReference type="EMBL" id="KAF6737706.1"/>
    </source>
</evidence>
<sequence>MKKFSVMESSFSFRSKANHPLIRAYITWFRSDPRLDIKEERGKSRWAQLLFSFPLLADEKARRHSNRKQQDVLIRYRSSGCVPLQQDMASLQQSNNRAGPSCLKPERLMDASDFKLFQRLL</sequence>
<dbReference type="Proteomes" id="UP000646548">
    <property type="component" value="Unassembled WGS sequence"/>
</dbReference>
<organism evidence="1 2">
    <name type="scientific">Oryzias melastigma</name>
    <name type="common">Marine medaka</name>
    <dbReference type="NCBI Taxonomy" id="30732"/>
    <lineage>
        <taxon>Eukaryota</taxon>
        <taxon>Metazoa</taxon>
        <taxon>Chordata</taxon>
        <taxon>Craniata</taxon>
        <taxon>Vertebrata</taxon>
        <taxon>Euteleostomi</taxon>
        <taxon>Actinopterygii</taxon>
        <taxon>Neopterygii</taxon>
        <taxon>Teleostei</taxon>
        <taxon>Neoteleostei</taxon>
        <taxon>Acanthomorphata</taxon>
        <taxon>Ovalentaria</taxon>
        <taxon>Atherinomorphae</taxon>
        <taxon>Beloniformes</taxon>
        <taxon>Adrianichthyidae</taxon>
        <taxon>Oryziinae</taxon>
        <taxon>Oryzias</taxon>
    </lineage>
</organism>
<evidence type="ECO:0000313" key="2">
    <source>
        <dbReference type="Proteomes" id="UP000646548"/>
    </source>
</evidence>